<dbReference type="InterPro" id="IPR011990">
    <property type="entry name" value="TPR-like_helical_dom_sf"/>
</dbReference>
<reference evidence="5" key="1">
    <citation type="submission" date="2023-07" db="EMBL/GenBank/DDBJ databases">
        <title>Chryseobacterium sp. strain PBS4-4 Genome sequencing and assembly.</title>
        <authorList>
            <person name="Jung Y."/>
        </authorList>
    </citation>
    <scope>NUCLEOTIDE SEQUENCE [LARGE SCALE GENOMIC DNA]</scope>
    <source>
        <strain evidence="5">PBS4-4</strain>
    </source>
</reference>
<dbReference type="Pfam" id="PF00515">
    <property type="entry name" value="TPR_1"/>
    <property type="match status" value="1"/>
</dbReference>
<dbReference type="PANTHER" id="PTHR44943:SF4">
    <property type="entry name" value="TPR REPEAT-CONTAINING PROTEIN MJ0798"/>
    <property type="match status" value="1"/>
</dbReference>
<dbReference type="Gene3D" id="1.25.40.10">
    <property type="entry name" value="Tetratricopeptide repeat domain"/>
    <property type="match status" value="1"/>
</dbReference>
<dbReference type="InterPro" id="IPR019734">
    <property type="entry name" value="TPR_rpt"/>
</dbReference>
<dbReference type="Pfam" id="PF14559">
    <property type="entry name" value="TPR_19"/>
    <property type="match status" value="1"/>
</dbReference>
<evidence type="ECO:0000256" key="3">
    <source>
        <dbReference type="PROSITE-ProRule" id="PRU00339"/>
    </source>
</evidence>
<dbReference type="Proteomes" id="UP001208649">
    <property type="component" value="Unassembled WGS sequence"/>
</dbReference>
<keyword evidence="2 3" id="KW-0802">TPR repeat</keyword>
<dbReference type="InterPro" id="IPR051685">
    <property type="entry name" value="Ycf3/AcsC/BcsC/TPR_MFPF"/>
</dbReference>
<dbReference type="SMART" id="SM00028">
    <property type="entry name" value="TPR"/>
    <property type="match status" value="4"/>
</dbReference>
<dbReference type="EMBL" id="JAOTEM010000001">
    <property type="protein sequence ID" value="MCU7615984.1"/>
    <property type="molecule type" value="Genomic_DNA"/>
</dbReference>
<keyword evidence="1" id="KW-0677">Repeat</keyword>
<dbReference type="RefSeq" id="WP_263001398.1">
    <property type="nucleotide sequence ID" value="NZ_JAOTEM010000001.1"/>
</dbReference>
<proteinExistence type="predicted"/>
<evidence type="ECO:0000313" key="5">
    <source>
        <dbReference type="Proteomes" id="UP001208649"/>
    </source>
</evidence>
<evidence type="ECO:0000313" key="4">
    <source>
        <dbReference type="EMBL" id="MCU7615984.1"/>
    </source>
</evidence>
<feature type="repeat" description="TPR" evidence="3">
    <location>
        <begin position="126"/>
        <end position="159"/>
    </location>
</feature>
<feature type="repeat" description="TPR" evidence="3">
    <location>
        <begin position="22"/>
        <end position="55"/>
    </location>
</feature>
<name>A0ABT2W170_9FLAO</name>
<evidence type="ECO:0000256" key="1">
    <source>
        <dbReference type="ARBA" id="ARBA00022737"/>
    </source>
</evidence>
<sequence>MKNLWLLIFFPIVSFSQNKNAAIIKIHEGVALHDEGKYADAITKYNEALTLDKNNLQALSEKAMTLDASKQYDEAIEVSKFAISSHPSDDLKTVYLAYANSLDHQKKADLALKIYDEGLKKYPNYYQLYFNKGITLINLKQTEKALECFQKSAKLNPDHASSFNALAALNRDKRIPSIMASSRYLILDNKSARAKANLASIIDLMSEGVSQKDDKSINLTIDPETLDKAVSKKKSQNNFSSVDLILSMATAAVEFDDKSKDKTEVQKFIEKFESICAGLNETQKGQKGFYWEFFAPYFIEMKLKNQIEPFAYIIFLPKQSADVTNYHEVNSQKIKDFYDWSDNFVWK</sequence>
<dbReference type="PANTHER" id="PTHR44943">
    <property type="entry name" value="CELLULOSE SYNTHASE OPERON PROTEIN C"/>
    <property type="match status" value="1"/>
</dbReference>
<accession>A0ABT2W170</accession>
<organism evidence="4 5">
    <name type="scientific">Chryseobacterium edaphi</name>
    <dbReference type="NCBI Taxonomy" id="2976532"/>
    <lineage>
        <taxon>Bacteria</taxon>
        <taxon>Pseudomonadati</taxon>
        <taxon>Bacteroidota</taxon>
        <taxon>Flavobacteriia</taxon>
        <taxon>Flavobacteriales</taxon>
        <taxon>Weeksellaceae</taxon>
        <taxon>Chryseobacterium group</taxon>
        <taxon>Chryseobacterium</taxon>
    </lineage>
</organism>
<evidence type="ECO:0000256" key="2">
    <source>
        <dbReference type="ARBA" id="ARBA00022803"/>
    </source>
</evidence>
<dbReference type="SUPFAM" id="SSF48452">
    <property type="entry name" value="TPR-like"/>
    <property type="match status" value="1"/>
</dbReference>
<comment type="caution">
    <text evidence="4">The sequence shown here is derived from an EMBL/GenBank/DDBJ whole genome shotgun (WGS) entry which is preliminary data.</text>
</comment>
<keyword evidence="5" id="KW-1185">Reference proteome</keyword>
<gene>
    <name evidence="4" type="ORF">NZ698_02140</name>
</gene>
<dbReference type="PROSITE" id="PS50005">
    <property type="entry name" value="TPR"/>
    <property type="match status" value="2"/>
</dbReference>
<protein>
    <submittedName>
        <fullName evidence="4">Tetratricopeptide repeat protein</fullName>
    </submittedName>
</protein>